<dbReference type="InterPro" id="IPR036412">
    <property type="entry name" value="HAD-like_sf"/>
</dbReference>
<feature type="non-terminal residue" evidence="1">
    <location>
        <position position="212"/>
    </location>
</feature>
<dbReference type="SUPFAM" id="SSF56784">
    <property type="entry name" value="HAD-like"/>
    <property type="match status" value="1"/>
</dbReference>
<evidence type="ECO:0000313" key="2">
    <source>
        <dbReference type="Proteomes" id="UP000076959"/>
    </source>
</evidence>
<dbReference type="AlphaFoldDB" id="A0A176YZ84"/>
<dbReference type="InterPro" id="IPR023214">
    <property type="entry name" value="HAD_sf"/>
</dbReference>
<dbReference type="Pfam" id="PF00702">
    <property type="entry name" value="Hydrolase"/>
    <property type="match status" value="1"/>
</dbReference>
<dbReference type="EMBL" id="LUUB01000037">
    <property type="protein sequence ID" value="OAF13085.1"/>
    <property type="molecule type" value="Genomic_DNA"/>
</dbReference>
<dbReference type="SFLD" id="SFLDG01129">
    <property type="entry name" value="C1.5:_HAD__Beta-PGM__Phosphata"/>
    <property type="match status" value="1"/>
</dbReference>
<dbReference type="RefSeq" id="WP_063698329.1">
    <property type="nucleotide sequence ID" value="NZ_LUUB01000037.1"/>
</dbReference>
<dbReference type="Proteomes" id="UP000076959">
    <property type="component" value="Unassembled WGS sequence"/>
</dbReference>
<keyword evidence="2" id="KW-1185">Reference proteome</keyword>
<gene>
    <name evidence="1" type="ORF">AYJ54_44685</name>
</gene>
<dbReference type="Gene3D" id="1.10.286.50">
    <property type="match status" value="1"/>
</dbReference>
<sequence length="212" mass="24476">MNQVVFLVDVDNTLLDNDRIQADIKAYLERRYGASCRDRYWAILEELFQELGYRDYLGALQRYRVEHPQDMHLLSMSSFLVDYPFANRLYPESLDVLERLRQWGPTILLTDGDVVFQPRKVERSGLSEAVNSHVLIYIHKELALDDVEARYPALHYVLVDDKPRILAAVKEVWGNRVTTVLPRQGQYAHDANALASFAIPDVTVDRIGDLLD</sequence>
<comment type="caution">
    <text evidence="1">The sequence shown here is derived from an EMBL/GenBank/DDBJ whole genome shotgun (WGS) entry which is preliminary data.</text>
</comment>
<evidence type="ECO:0000313" key="1">
    <source>
        <dbReference type="EMBL" id="OAF13085.1"/>
    </source>
</evidence>
<proteinExistence type="predicted"/>
<dbReference type="Gene3D" id="3.40.50.1000">
    <property type="entry name" value="HAD superfamily/HAD-like"/>
    <property type="match status" value="1"/>
</dbReference>
<organism evidence="1 2">
    <name type="scientific">Bradyrhizobium centrolobii</name>
    <dbReference type="NCBI Taxonomy" id="1505087"/>
    <lineage>
        <taxon>Bacteria</taxon>
        <taxon>Pseudomonadati</taxon>
        <taxon>Pseudomonadota</taxon>
        <taxon>Alphaproteobacteria</taxon>
        <taxon>Hyphomicrobiales</taxon>
        <taxon>Nitrobacteraceae</taxon>
        <taxon>Bradyrhizobium</taxon>
    </lineage>
</organism>
<name>A0A176YZ84_9BRAD</name>
<reference evidence="1 2" key="1">
    <citation type="submission" date="2016-03" db="EMBL/GenBank/DDBJ databases">
        <title>Draft Genome Sequence of the Strain BR 10245 (Bradyrhizobium sp.) isolated from nodules of Centrolobium paraense.</title>
        <authorList>
            <person name="Simoes-Araujo J.L.Sr."/>
            <person name="Barauna A.C."/>
            <person name="Silva K."/>
            <person name="Zilli J.E."/>
        </authorList>
    </citation>
    <scope>NUCLEOTIDE SEQUENCE [LARGE SCALE GENOMIC DNA]</scope>
    <source>
        <strain evidence="1 2">BR 10245</strain>
    </source>
</reference>
<dbReference type="SFLD" id="SFLDS00003">
    <property type="entry name" value="Haloacid_Dehalogenase"/>
    <property type="match status" value="1"/>
</dbReference>
<dbReference type="STRING" id="1505087.AYJ54_44685"/>
<protein>
    <submittedName>
        <fullName evidence="1">Haloacid dehalogenase</fullName>
    </submittedName>
</protein>
<accession>A0A176YZ84</accession>
<dbReference type="OrthoDB" id="152220at2"/>